<keyword evidence="14" id="KW-1185">Reference proteome</keyword>
<dbReference type="SUPFAM" id="SSF48576">
    <property type="entry name" value="Terpenoid synthases"/>
    <property type="match status" value="1"/>
</dbReference>
<evidence type="ECO:0000256" key="6">
    <source>
        <dbReference type="ARBA" id="ARBA00051506"/>
    </source>
</evidence>
<evidence type="ECO:0000313" key="13">
    <source>
        <dbReference type="EMBL" id="TEA27074.1"/>
    </source>
</evidence>
<dbReference type="PANTHER" id="PTHR12001:SF69">
    <property type="entry name" value="ALL TRANS-POLYPRENYL-DIPHOSPHATE SYNTHASE PDSS1"/>
    <property type="match status" value="1"/>
</dbReference>
<comment type="catalytic activity">
    <reaction evidence="6">
        <text>5 isopentenyl diphosphate + (2E,6E)-farnesyl diphosphate = all-trans-octaprenyl diphosphate + 5 diphosphate</text>
        <dbReference type="Rhea" id="RHEA:27798"/>
        <dbReference type="ChEBI" id="CHEBI:33019"/>
        <dbReference type="ChEBI" id="CHEBI:57711"/>
        <dbReference type="ChEBI" id="CHEBI:128769"/>
        <dbReference type="ChEBI" id="CHEBI:175763"/>
        <dbReference type="EC" id="2.5.1.90"/>
    </reaction>
</comment>
<reference evidence="13 14" key="1">
    <citation type="journal article" date="2014" name="Appl. Environ. Microbiol.">
        <title>Genomic features of a bumble bee symbiont reflect its host environment.</title>
        <authorList>
            <person name="Martinson V.G."/>
            <person name="Magoc T."/>
            <person name="Koch H."/>
            <person name="Salzberg S.L."/>
            <person name="Moran N.A."/>
        </authorList>
    </citation>
    <scope>NUCLEOTIDE SEQUENCE [LARGE SCALE GENOMIC DNA]</scope>
    <source>
        <strain evidence="13 14">Bimp</strain>
    </source>
</reference>
<evidence type="ECO:0000256" key="11">
    <source>
        <dbReference type="ARBA" id="ARBA00083124"/>
    </source>
</evidence>
<evidence type="ECO:0000313" key="14">
    <source>
        <dbReference type="Proteomes" id="UP000506160"/>
    </source>
</evidence>
<dbReference type="Proteomes" id="UP000506160">
    <property type="component" value="Unassembled WGS sequence"/>
</dbReference>
<organism evidence="13 14">
    <name type="scientific">Candidatus Schmidhempelia bombi str. Bimp</name>
    <dbReference type="NCBI Taxonomy" id="1387197"/>
    <lineage>
        <taxon>Bacteria</taxon>
        <taxon>Pseudomonadati</taxon>
        <taxon>Pseudomonadota</taxon>
        <taxon>Gammaproteobacteria</taxon>
        <taxon>Orbales</taxon>
        <taxon>Orbaceae</taxon>
        <taxon>Candidatus Schmidhempelia</taxon>
    </lineage>
</organism>
<dbReference type="Gene3D" id="1.10.600.10">
    <property type="entry name" value="Farnesyl Diphosphate Synthase"/>
    <property type="match status" value="1"/>
</dbReference>
<dbReference type="AlphaFoldDB" id="A0AB94ICD1"/>
<evidence type="ECO:0000256" key="5">
    <source>
        <dbReference type="ARBA" id="ARBA00022842"/>
    </source>
</evidence>
<keyword evidence="5" id="KW-0460">Magnesium</keyword>
<comment type="function">
    <text evidence="7">Supplies octaprenyl diphosphate, the precursor for the side chain of the isoprenoid quinones ubiquinone and menaquinone.</text>
</comment>
<dbReference type="EMBL" id="AWGA01000055">
    <property type="protein sequence ID" value="TEA27074.1"/>
    <property type="molecule type" value="Genomic_DNA"/>
</dbReference>
<dbReference type="EC" id="2.5.1.90" evidence="8"/>
<comment type="caution">
    <text evidence="13">The sequence shown here is derived from an EMBL/GenBank/DDBJ whole genome shotgun (WGS) entry which is preliminary data.</text>
</comment>
<evidence type="ECO:0000256" key="8">
    <source>
        <dbReference type="ARBA" id="ARBA00066511"/>
    </source>
</evidence>
<evidence type="ECO:0000256" key="9">
    <source>
        <dbReference type="ARBA" id="ARBA00072473"/>
    </source>
</evidence>
<dbReference type="PANTHER" id="PTHR12001">
    <property type="entry name" value="GERANYLGERANYL PYROPHOSPHATE SYNTHASE"/>
    <property type="match status" value="1"/>
</dbReference>
<dbReference type="Pfam" id="PF00348">
    <property type="entry name" value="polyprenyl_synt"/>
    <property type="match status" value="1"/>
</dbReference>
<dbReference type="InterPro" id="IPR000092">
    <property type="entry name" value="Polyprenyl_synt"/>
</dbReference>
<comment type="cofactor">
    <cofactor evidence="1">
        <name>Mg(2+)</name>
        <dbReference type="ChEBI" id="CHEBI:18420"/>
    </cofactor>
</comment>
<dbReference type="PROSITE" id="PS00444">
    <property type="entry name" value="POLYPRENYL_SYNTHASE_2"/>
    <property type="match status" value="1"/>
</dbReference>
<dbReference type="GO" id="GO:0106350">
    <property type="term" value="F:all-trans-octaprenyl-diphosphate synthase activity"/>
    <property type="evidence" value="ECO:0007669"/>
    <property type="project" value="UniProtKB-EC"/>
</dbReference>
<name>A0AB94ICD1_9GAMM</name>
<dbReference type="PROSITE" id="PS00723">
    <property type="entry name" value="POLYPRENYL_SYNTHASE_1"/>
    <property type="match status" value="1"/>
</dbReference>
<dbReference type="InterPro" id="IPR008949">
    <property type="entry name" value="Isoprenoid_synthase_dom_sf"/>
</dbReference>
<gene>
    <name evidence="13" type="primary">ispB</name>
    <name evidence="13" type="ORF">O970_05250</name>
</gene>
<evidence type="ECO:0000256" key="2">
    <source>
        <dbReference type="ARBA" id="ARBA00006706"/>
    </source>
</evidence>
<evidence type="ECO:0000256" key="10">
    <source>
        <dbReference type="ARBA" id="ARBA00079637"/>
    </source>
</evidence>
<dbReference type="CDD" id="cd00685">
    <property type="entry name" value="Trans_IPPS_HT"/>
    <property type="match status" value="1"/>
</dbReference>
<evidence type="ECO:0000256" key="4">
    <source>
        <dbReference type="ARBA" id="ARBA00022723"/>
    </source>
</evidence>
<dbReference type="FunFam" id="1.10.600.10:FF:000002">
    <property type="entry name" value="Octaprenyl diphosphate synthase"/>
    <property type="match status" value="1"/>
</dbReference>
<proteinExistence type="inferred from homology"/>
<protein>
    <recommendedName>
        <fullName evidence="9">Octaprenyl diphosphate synthase</fullName>
        <ecNumber evidence="8">2.5.1.90</ecNumber>
    </recommendedName>
    <alternativeName>
        <fullName evidence="11">All-trans-octaprenyl-diphosphate synthase</fullName>
    </alternativeName>
    <alternativeName>
        <fullName evidence="10">Octaprenyl pyrophosphate synthase</fullName>
    </alternativeName>
</protein>
<dbReference type="RefSeq" id="WP_024496093.1">
    <property type="nucleotide sequence ID" value="NZ_AWGA01000055.1"/>
</dbReference>
<dbReference type="SFLD" id="SFLDS00005">
    <property type="entry name" value="Isoprenoid_Synthase_Type_I"/>
    <property type="match status" value="1"/>
</dbReference>
<keyword evidence="4" id="KW-0479">Metal-binding</keyword>
<dbReference type="GO" id="GO:0046872">
    <property type="term" value="F:metal ion binding"/>
    <property type="evidence" value="ECO:0007669"/>
    <property type="project" value="UniProtKB-KW"/>
</dbReference>
<sequence>MSELSIDQIIELVSPEMLKVNAIINEQLSSDVVLINQLGNYIIGSGGKRLRPLMAILAALSLNYQGDKHLMAAAFIEFIHTATLLHDDVVDESALRRGKSTANALFGNAASVLVGDYIYTRSFQMMASLESFKVLQIMSNATNIIAEGEVQQLMNCNDPNISNEQYLEVIYRKTARLFEAATHTAAVIAQANAEQELALKLYGRYIGTAFQIIDDLLDYSAQDADILGKNLGDDLNEGKPTLPLLHAMQHANPNDTMVIRTAIEEGNGRHLLHRVLEIMKESGSLDYTYQIAYQEAEKAYNVINCLPESRYKTALQSLARNSVKRQY</sequence>
<keyword evidence="3 12" id="KW-0808">Transferase</keyword>
<evidence type="ECO:0000256" key="1">
    <source>
        <dbReference type="ARBA" id="ARBA00001946"/>
    </source>
</evidence>
<evidence type="ECO:0000256" key="3">
    <source>
        <dbReference type="ARBA" id="ARBA00022679"/>
    </source>
</evidence>
<evidence type="ECO:0000256" key="12">
    <source>
        <dbReference type="RuleBase" id="RU004466"/>
    </source>
</evidence>
<evidence type="ECO:0000256" key="7">
    <source>
        <dbReference type="ARBA" id="ARBA00055029"/>
    </source>
</evidence>
<accession>A0AB94ICD1</accession>
<dbReference type="NCBIfam" id="NF008140">
    <property type="entry name" value="PRK10888.1"/>
    <property type="match status" value="1"/>
</dbReference>
<dbReference type="InterPro" id="IPR033749">
    <property type="entry name" value="Polyprenyl_synt_CS"/>
</dbReference>
<comment type="similarity">
    <text evidence="2 12">Belongs to the FPP/GGPP synthase family.</text>
</comment>
<dbReference type="GO" id="GO:0008299">
    <property type="term" value="P:isoprenoid biosynthetic process"/>
    <property type="evidence" value="ECO:0007669"/>
    <property type="project" value="InterPro"/>
</dbReference>